<dbReference type="Proteomes" id="UP000838686">
    <property type="component" value="Unassembled WGS sequence"/>
</dbReference>
<dbReference type="PIRSF" id="PIRSF006728">
    <property type="entry name" value="CinA"/>
    <property type="match status" value="1"/>
</dbReference>
<evidence type="ECO:0000256" key="1">
    <source>
        <dbReference type="HAMAP-Rule" id="MF_00226"/>
    </source>
</evidence>
<organism evidence="3 4">
    <name type="scientific">Paenibacillus plantiphilus</name>
    <dbReference type="NCBI Taxonomy" id="2905650"/>
    <lineage>
        <taxon>Bacteria</taxon>
        <taxon>Bacillati</taxon>
        <taxon>Bacillota</taxon>
        <taxon>Bacilli</taxon>
        <taxon>Bacillales</taxon>
        <taxon>Paenibacillaceae</taxon>
        <taxon>Paenibacillus</taxon>
    </lineage>
</organism>
<evidence type="ECO:0000313" key="4">
    <source>
        <dbReference type="Proteomes" id="UP000838686"/>
    </source>
</evidence>
<dbReference type="SMART" id="SM00852">
    <property type="entry name" value="MoCF_biosynth"/>
    <property type="match status" value="1"/>
</dbReference>
<dbReference type="InterPro" id="IPR001453">
    <property type="entry name" value="MoaB/Mog_dom"/>
</dbReference>
<gene>
    <name evidence="1 3" type="primary">cinA</name>
    <name evidence="3" type="ORF">PAECIP111893_00937</name>
</gene>
<sequence length="417" mass="44879">MRAEIIAVGTELLLGQTVNTNATYLSQGLADIGVDVYFQTVVGDNAGRIVQAIELARSRAELIVFTGGLGPTQDDLTKDALADYLGKEIGIHGPSMDKIEALFSSRGMHMVESNRRQANCIQDSFPLVNDAGLAVGNALSQDGTHYVLLPGPPREMKPMFNGPAKEWILSILGEERRLYSRVLKFAGIGESSLEQALLDLIEGQSDPTIAPYAKEGEVAIRISTKAVSQLEAGARLDAAEEAIKERVGKHLYASEDIPLEEAIVRKLRATRRKLASAESITGGLFAELVTDIPGSSGEFVGGVVTYTNEMKHKLLSVPMTQLEGPDAPGAISESTAALMAERVRELTDCDYGVSLTGVAGPSESEGKPVGLVYFGIAERGKQTEVHTANLSGSRDIIRLRAAKSALYRLWQRLDNEK</sequence>
<dbReference type="PANTHER" id="PTHR13939">
    <property type="entry name" value="NICOTINAMIDE-NUCLEOTIDE AMIDOHYDROLASE PNCC"/>
    <property type="match status" value="1"/>
</dbReference>
<dbReference type="InterPro" id="IPR050101">
    <property type="entry name" value="CinA"/>
</dbReference>
<feature type="domain" description="MoaB/Mog" evidence="2">
    <location>
        <begin position="4"/>
        <end position="171"/>
    </location>
</feature>
<dbReference type="SUPFAM" id="SSF142433">
    <property type="entry name" value="CinA-like"/>
    <property type="match status" value="1"/>
</dbReference>
<dbReference type="NCBIfam" id="NF001813">
    <property type="entry name" value="PRK00549.1"/>
    <property type="match status" value="1"/>
</dbReference>
<dbReference type="SUPFAM" id="SSF53218">
    <property type="entry name" value="Molybdenum cofactor biosynthesis proteins"/>
    <property type="match status" value="1"/>
</dbReference>
<comment type="caution">
    <text evidence="3">The sequence shown here is derived from an EMBL/GenBank/DDBJ whole genome shotgun (WGS) entry which is preliminary data.</text>
</comment>
<name>A0ABN8G8N6_9BACL</name>
<dbReference type="Gene3D" id="3.40.980.10">
    <property type="entry name" value="MoaB/Mog-like domain"/>
    <property type="match status" value="1"/>
</dbReference>
<dbReference type="InterPro" id="IPR036653">
    <property type="entry name" value="CinA-like_C"/>
</dbReference>
<keyword evidence="4" id="KW-1185">Reference proteome</keyword>
<dbReference type="Pfam" id="PF00994">
    <property type="entry name" value="MoCF_biosynth"/>
    <property type="match status" value="1"/>
</dbReference>
<dbReference type="NCBIfam" id="TIGR00177">
    <property type="entry name" value="molyb_syn"/>
    <property type="match status" value="1"/>
</dbReference>
<dbReference type="EMBL" id="CAKMMF010000004">
    <property type="protein sequence ID" value="CAH1197747.1"/>
    <property type="molecule type" value="Genomic_DNA"/>
</dbReference>
<protein>
    <recommendedName>
        <fullName evidence="1">Putative competence-damage inducible protein</fullName>
    </recommendedName>
</protein>
<dbReference type="InterPro" id="IPR008136">
    <property type="entry name" value="CinA_C"/>
</dbReference>
<dbReference type="InterPro" id="IPR041424">
    <property type="entry name" value="CinA_KH"/>
</dbReference>
<proteinExistence type="inferred from homology"/>
<dbReference type="NCBIfam" id="TIGR00199">
    <property type="entry name" value="PncC_domain"/>
    <property type="match status" value="1"/>
</dbReference>
<dbReference type="InterPro" id="IPR008135">
    <property type="entry name" value="Competence-induced_CinA"/>
</dbReference>
<dbReference type="NCBIfam" id="TIGR00200">
    <property type="entry name" value="cinA_nterm"/>
    <property type="match status" value="1"/>
</dbReference>
<comment type="similarity">
    <text evidence="1">Belongs to the CinA family.</text>
</comment>
<dbReference type="Gene3D" id="3.90.950.20">
    <property type="entry name" value="CinA-like"/>
    <property type="match status" value="1"/>
</dbReference>
<dbReference type="Pfam" id="PF18146">
    <property type="entry name" value="CinA_KH"/>
    <property type="match status" value="1"/>
</dbReference>
<accession>A0ABN8G8N6</accession>
<dbReference type="Pfam" id="PF02464">
    <property type="entry name" value="CinA"/>
    <property type="match status" value="1"/>
</dbReference>
<dbReference type="RefSeq" id="WP_236339273.1">
    <property type="nucleotide sequence ID" value="NZ_CAKMMF010000004.1"/>
</dbReference>
<reference evidence="3" key="1">
    <citation type="submission" date="2022-01" db="EMBL/GenBank/DDBJ databases">
        <authorList>
            <person name="Criscuolo A."/>
        </authorList>
    </citation>
    <scope>NUCLEOTIDE SEQUENCE</scope>
    <source>
        <strain evidence="3">CIP111893</strain>
    </source>
</reference>
<evidence type="ECO:0000259" key="2">
    <source>
        <dbReference type="SMART" id="SM00852"/>
    </source>
</evidence>
<evidence type="ECO:0000313" key="3">
    <source>
        <dbReference type="EMBL" id="CAH1197747.1"/>
    </source>
</evidence>
<dbReference type="Gene3D" id="3.30.70.2860">
    <property type="match status" value="1"/>
</dbReference>
<dbReference type="CDD" id="cd00885">
    <property type="entry name" value="cinA"/>
    <property type="match status" value="1"/>
</dbReference>
<dbReference type="HAMAP" id="MF_00226_B">
    <property type="entry name" value="CinA_B"/>
    <property type="match status" value="1"/>
</dbReference>
<dbReference type="InterPro" id="IPR036425">
    <property type="entry name" value="MoaB/Mog-like_dom_sf"/>
</dbReference>
<dbReference type="PANTHER" id="PTHR13939:SF0">
    <property type="entry name" value="NMN AMIDOHYDROLASE-LIKE PROTEIN YFAY"/>
    <property type="match status" value="1"/>
</dbReference>